<sequence>MEGSVVLITGTRKGIGRFLAEHYVRRGAQVVGCSRSEPDWTLERYRHFCVDVTDEAGVRKMMAAIGKEFGRLDVLINNAGIASMNHVLLTPAATAERIFATNMQGVFLLCREAAKLMQRRRYGRIVNISTVAVPLRLEGEALYAASKSAVVTFTQILAREVAAYGITANVVAPTPIETDLIRNVPREKIDAIVERLAIKRLGRFEDVANVIDFFIQPESDYITGQVITLGGVG</sequence>
<dbReference type="SUPFAM" id="SSF51735">
    <property type="entry name" value="NAD(P)-binding Rossmann-fold domains"/>
    <property type="match status" value="1"/>
</dbReference>
<reference evidence="4" key="1">
    <citation type="journal article" date="2020" name="mSystems">
        <title>Genome- and Community-Level Interaction Insights into Carbon Utilization and Element Cycling Functions of Hydrothermarchaeota in Hydrothermal Sediment.</title>
        <authorList>
            <person name="Zhou Z."/>
            <person name="Liu Y."/>
            <person name="Xu W."/>
            <person name="Pan J."/>
            <person name="Luo Z.H."/>
            <person name="Li M."/>
        </authorList>
    </citation>
    <scope>NUCLEOTIDE SEQUENCE [LARGE SCALE GENOMIC DNA]</scope>
    <source>
        <strain evidence="4">SpSt-289</strain>
    </source>
</reference>
<evidence type="ECO:0000256" key="2">
    <source>
        <dbReference type="ARBA" id="ARBA00023002"/>
    </source>
</evidence>
<evidence type="ECO:0000256" key="1">
    <source>
        <dbReference type="ARBA" id="ARBA00006484"/>
    </source>
</evidence>
<dbReference type="Gene3D" id="3.40.50.720">
    <property type="entry name" value="NAD(P)-binding Rossmann-like Domain"/>
    <property type="match status" value="1"/>
</dbReference>
<dbReference type="PRINTS" id="PR00080">
    <property type="entry name" value="SDRFAMILY"/>
</dbReference>
<organism evidence="4">
    <name type="scientific">Caldilinea aerophila</name>
    <dbReference type="NCBI Taxonomy" id="133453"/>
    <lineage>
        <taxon>Bacteria</taxon>
        <taxon>Bacillati</taxon>
        <taxon>Chloroflexota</taxon>
        <taxon>Caldilineae</taxon>
        <taxon>Caldilineales</taxon>
        <taxon>Caldilineaceae</taxon>
        <taxon>Caldilinea</taxon>
    </lineage>
</organism>
<dbReference type="SMART" id="SM00822">
    <property type="entry name" value="PKS_KR"/>
    <property type="match status" value="1"/>
</dbReference>
<dbReference type="Pfam" id="PF13561">
    <property type="entry name" value="adh_short_C2"/>
    <property type="match status" value="1"/>
</dbReference>
<dbReference type="PRINTS" id="PR00081">
    <property type="entry name" value="GDHRDH"/>
</dbReference>
<protein>
    <submittedName>
        <fullName evidence="4">SDR family oxidoreductase</fullName>
    </submittedName>
</protein>
<name>A0A7C1FFX8_9CHLR</name>
<dbReference type="InterPro" id="IPR036291">
    <property type="entry name" value="NAD(P)-bd_dom_sf"/>
</dbReference>
<keyword evidence="2" id="KW-0560">Oxidoreductase</keyword>
<accession>A0A7C1FFX8</accession>
<comment type="similarity">
    <text evidence="1">Belongs to the short-chain dehydrogenases/reductases (SDR) family.</text>
</comment>
<feature type="domain" description="Ketoreductase" evidence="3">
    <location>
        <begin position="4"/>
        <end position="174"/>
    </location>
</feature>
<dbReference type="PANTHER" id="PTHR42760">
    <property type="entry name" value="SHORT-CHAIN DEHYDROGENASES/REDUCTASES FAMILY MEMBER"/>
    <property type="match status" value="1"/>
</dbReference>
<dbReference type="FunFam" id="3.40.50.720:FF:000084">
    <property type="entry name" value="Short-chain dehydrogenase reductase"/>
    <property type="match status" value="1"/>
</dbReference>
<comment type="caution">
    <text evidence="4">The sequence shown here is derived from an EMBL/GenBank/DDBJ whole genome shotgun (WGS) entry which is preliminary data.</text>
</comment>
<dbReference type="AlphaFoldDB" id="A0A7C1FFX8"/>
<dbReference type="EMBL" id="DSMG01000107">
    <property type="protein sequence ID" value="HDX31972.1"/>
    <property type="molecule type" value="Genomic_DNA"/>
</dbReference>
<evidence type="ECO:0000259" key="3">
    <source>
        <dbReference type="SMART" id="SM00822"/>
    </source>
</evidence>
<dbReference type="GO" id="GO:0016616">
    <property type="term" value="F:oxidoreductase activity, acting on the CH-OH group of donors, NAD or NADP as acceptor"/>
    <property type="evidence" value="ECO:0007669"/>
    <property type="project" value="TreeGrafter"/>
</dbReference>
<dbReference type="InterPro" id="IPR057326">
    <property type="entry name" value="KR_dom"/>
</dbReference>
<evidence type="ECO:0000313" key="4">
    <source>
        <dbReference type="EMBL" id="HDX31972.1"/>
    </source>
</evidence>
<dbReference type="InterPro" id="IPR002347">
    <property type="entry name" value="SDR_fam"/>
</dbReference>
<gene>
    <name evidence="4" type="ORF">ENQ20_10860</name>
</gene>
<proteinExistence type="inferred from homology"/>
<dbReference type="CDD" id="cd05233">
    <property type="entry name" value="SDR_c"/>
    <property type="match status" value="1"/>
</dbReference>